<dbReference type="InterPro" id="IPR000917">
    <property type="entry name" value="Sulfatase_N"/>
</dbReference>
<dbReference type="CDD" id="cd16147">
    <property type="entry name" value="G6S"/>
    <property type="match status" value="1"/>
</dbReference>
<dbReference type="InterPro" id="IPR017850">
    <property type="entry name" value="Alkaline_phosphatase_core_sf"/>
</dbReference>
<organism evidence="9 10">
    <name type="scientific">Aphidius gifuensis</name>
    <name type="common">Parasitoid wasp</name>
    <dbReference type="NCBI Taxonomy" id="684658"/>
    <lineage>
        <taxon>Eukaryota</taxon>
        <taxon>Metazoa</taxon>
        <taxon>Ecdysozoa</taxon>
        <taxon>Arthropoda</taxon>
        <taxon>Hexapoda</taxon>
        <taxon>Insecta</taxon>
        <taxon>Pterygota</taxon>
        <taxon>Neoptera</taxon>
        <taxon>Endopterygota</taxon>
        <taxon>Hymenoptera</taxon>
        <taxon>Apocrita</taxon>
        <taxon>Ichneumonoidea</taxon>
        <taxon>Braconidae</taxon>
        <taxon>Aphidiinae</taxon>
        <taxon>Aphidius</taxon>
    </lineage>
</organism>
<evidence type="ECO:0000313" key="10">
    <source>
        <dbReference type="Proteomes" id="UP000639338"/>
    </source>
</evidence>
<keyword evidence="5" id="KW-0325">Glycoprotein</keyword>
<feature type="modified residue" description="3-oxoalanine (Cys)" evidence="6">
    <location>
        <position position="71"/>
    </location>
</feature>
<name>A0A835CY76_APHGI</name>
<sequence>MIQIIYNNWTLLLLTLLCQIPRIVTGKNIVMILVDDLDLILDGMTPLIKTQNLIGKNGATYENCFVASPVCCPNRAAILTGRYQHNHMTFNNTIQGGCSSKKWQTNMENNTFAVHLNNQGYNTFYAGKYLNQYGGRAVGGAAHKPAGWDWWAGLVGNSKYYDYSLSINGTEKKYGIHPNEYLTDVISKMAGDFINGPRNNLSPFLMVLSPPAPHAPFTPASRHNDVYKKIKAKRTPNFNTQTQNDKHWLVKTGNAPLSQQALTIIDDVFRRRWETLLAVDDLVENVINLLKKANILDETFVIFTSDNGYHIGQFSMPMDKRQPYETDIRVPLMIRGPGIEPGSHVASPVSSVDLFSTILEMGGTEKPSDGISMLRKNISIDRTLLIEYKGEHANNRQKSGCPINDADSNITLCRADLDCKCQDVANNTYTCIRRFSKDNNNLFCLFEDSQNFMEAYDFNADEFQMKNIAYTMKAAKRRRFTKRLRNMKNCFNDNCIRNHAFTKWT</sequence>
<feature type="signal peptide" evidence="7">
    <location>
        <begin position="1"/>
        <end position="26"/>
    </location>
</feature>
<feature type="chain" id="PRO_5032707929" description="Sulfatase N-terminal domain-containing protein" evidence="7">
    <location>
        <begin position="27"/>
        <end position="505"/>
    </location>
</feature>
<evidence type="ECO:0000259" key="8">
    <source>
        <dbReference type="Pfam" id="PF00884"/>
    </source>
</evidence>
<dbReference type="EMBL" id="JACMRX010000001">
    <property type="protein sequence ID" value="KAF7998223.1"/>
    <property type="molecule type" value="Genomic_DNA"/>
</dbReference>
<evidence type="ECO:0000256" key="3">
    <source>
        <dbReference type="ARBA" id="ARBA00022729"/>
    </source>
</evidence>
<dbReference type="PIRSF" id="PIRSF036666">
    <property type="entry name" value="G6S"/>
    <property type="match status" value="1"/>
</dbReference>
<evidence type="ECO:0000256" key="6">
    <source>
        <dbReference type="PIRSR" id="PIRSR036666-50"/>
    </source>
</evidence>
<dbReference type="OrthoDB" id="96314at2759"/>
<gene>
    <name evidence="9" type="ORF">HCN44_009621</name>
</gene>
<dbReference type="PROSITE" id="PS00149">
    <property type="entry name" value="SULFATASE_2"/>
    <property type="match status" value="1"/>
</dbReference>
<dbReference type="PANTHER" id="PTHR43108:SF8">
    <property type="entry name" value="SD21168P"/>
    <property type="match status" value="1"/>
</dbReference>
<dbReference type="SUPFAM" id="SSF53649">
    <property type="entry name" value="Alkaline phosphatase-like"/>
    <property type="match status" value="1"/>
</dbReference>
<evidence type="ECO:0000256" key="2">
    <source>
        <dbReference type="ARBA" id="ARBA00008779"/>
    </source>
</evidence>
<comment type="PTM">
    <text evidence="6">The conversion to 3-oxoalanine (also known as C-formylglycine, FGly), of a serine or cysteine residue in prokaryotes and of a cysteine residue in eukaryotes, is critical for catalytic activity.</text>
</comment>
<comment type="cofactor">
    <cofactor evidence="1">
        <name>Ca(2+)</name>
        <dbReference type="ChEBI" id="CHEBI:29108"/>
    </cofactor>
</comment>
<dbReference type="AlphaFoldDB" id="A0A835CY76"/>
<dbReference type="Gene3D" id="3.40.720.10">
    <property type="entry name" value="Alkaline Phosphatase, subunit A"/>
    <property type="match status" value="1"/>
</dbReference>
<dbReference type="GO" id="GO:0008449">
    <property type="term" value="F:N-acetylglucosamine-6-sulfatase activity"/>
    <property type="evidence" value="ECO:0007669"/>
    <property type="project" value="InterPro"/>
</dbReference>
<accession>A0A835CY76</accession>
<dbReference type="Pfam" id="PF00884">
    <property type="entry name" value="Sulfatase"/>
    <property type="match status" value="1"/>
</dbReference>
<evidence type="ECO:0000256" key="7">
    <source>
        <dbReference type="SAM" id="SignalP"/>
    </source>
</evidence>
<dbReference type="GO" id="GO:0030203">
    <property type="term" value="P:glycosaminoglycan metabolic process"/>
    <property type="evidence" value="ECO:0007669"/>
    <property type="project" value="InterPro"/>
</dbReference>
<dbReference type="InterPro" id="IPR024607">
    <property type="entry name" value="Sulfatase_CS"/>
</dbReference>
<evidence type="ECO:0000256" key="1">
    <source>
        <dbReference type="ARBA" id="ARBA00001913"/>
    </source>
</evidence>
<comment type="caution">
    <text evidence="9">The sequence shown here is derived from an EMBL/GenBank/DDBJ whole genome shotgun (WGS) entry which is preliminary data.</text>
</comment>
<keyword evidence="10" id="KW-1185">Reference proteome</keyword>
<comment type="similarity">
    <text evidence="2">Belongs to the sulfatase family.</text>
</comment>
<dbReference type="InterPro" id="IPR012251">
    <property type="entry name" value="GlcNAc_6-SO4ase"/>
</dbReference>
<keyword evidence="3 7" id="KW-0732">Signal</keyword>
<evidence type="ECO:0000256" key="5">
    <source>
        <dbReference type="ARBA" id="ARBA00023180"/>
    </source>
</evidence>
<dbReference type="GO" id="GO:0005539">
    <property type="term" value="F:glycosaminoglycan binding"/>
    <property type="evidence" value="ECO:0007669"/>
    <property type="project" value="TreeGrafter"/>
</dbReference>
<protein>
    <recommendedName>
        <fullName evidence="8">Sulfatase N-terminal domain-containing protein</fullName>
    </recommendedName>
</protein>
<keyword evidence="4" id="KW-0378">Hydrolase</keyword>
<evidence type="ECO:0000313" key="9">
    <source>
        <dbReference type="EMBL" id="KAF7998223.1"/>
    </source>
</evidence>
<evidence type="ECO:0000256" key="4">
    <source>
        <dbReference type="ARBA" id="ARBA00022801"/>
    </source>
</evidence>
<reference evidence="9 10" key="1">
    <citation type="submission" date="2020-08" db="EMBL/GenBank/DDBJ databases">
        <title>Aphidius gifuensis genome sequencing and assembly.</title>
        <authorList>
            <person name="Du Z."/>
        </authorList>
    </citation>
    <scope>NUCLEOTIDE SEQUENCE [LARGE SCALE GENOMIC DNA]</scope>
    <source>
        <strain evidence="9">YNYX2018</strain>
        <tissue evidence="9">Adults</tissue>
    </source>
</reference>
<proteinExistence type="inferred from homology"/>
<dbReference type="Proteomes" id="UP000639338">
    <property type="component" value="Unassembled WGS sequence"/>
</dbReference>
<feature type="domain" description="Sulfatase N-terminal" evidence="8">
    <location>
        <begin position="27"/>
        <end position="363"/>
    </location>
</feature>
<dbReference type="PANTHER" id="PTHR43108">
    <property type="entry name" value="N-ACETYLGLUCOSAMINE-6-SULFATASE FAMILY MEMBER"/>
    <property type="match status" value="1"/>
</dbReference>